<reference evidence="1" key="1">
    <citation type="journal article" date="2023" name="Mol. Ecol. Resour.">
        <title>Chromosome-level genome assembly of a triploid poplar Populus alba 'Berolinensis'.</title>
        <authorList>
            <person name="Chen S."/>
            <person name="Yu Y."/>
            <person name="Wang X."/>
            <person name="Wang S."/>
            <person name="Zhang T."/>
            <person name="Zhou Y."/>
            <person name="He R."/>
            <person name="Meng N."/>
            <person name="Wang Y."/>
            <person name="Liu W."/>
            <person name="Liu Z."/>
            <person name="Liu J."/>
            <person name="Guo Q."/>
            <person name="Huang H."/>
            <person name="Sederoff R.R."/>
            <person name="Wang G."/>
            <person name="Qu G."/>
            <person name="Chen S."/>
        </authorList>
    </citation>
    <scope>NUCLEOTIDE SEQUENCE</scope>
    <source>
        <strain evidence="1">SC-2020</strain>
    </source>
</reference>
<gene>
    <name evidence="1" type="ORF">NC653_007570</name>
</gene>
<organism evidence="1 2">
    <name type="scientific">Populus alba x Populus x berolinensis</name>
    <dbReference type="NCBI Taxonomy" id="444605"/>
    <lineage>
        <taxon>Eukaryota</taxon>
        <taxon>Viridiplantae</taxon>
        <taxon>Streptophyta</taxon>
        <taxon>Embryophyta</taxon>
        <taxon>Tracheophyta</taxon>
        <taxon>Spermatophyta</taxon>
        <taxon>Magnoliopsida</taxon>
        <taxon>eudicotyledons</taxon>
        <taxon>Gunneridae</taxon>
        <taxon>Pentapetalae</taxon>
        <taxon>rosids</taxon>
        <taxon>fabids</taxon>
        <taxon>Malpighiales</taxon>
        <taxon>Salicaceae</taxon>
        <taxon>Saliceae</taxon>
        <taxon>Populus</taxon>
    </lineage>
</organism>
<protein>
    <submittedName>
        <fullName evidence="1">Uncharacterized protein</fullName>
    </submittedName>
</protein>
<sequence>MNTPWTSLISFYSCLNCMIDSSPRSIRNNQRQKHMLGKEKTPTNEASSSSISSFVVLELYTYKLFISNFFLI</sequence>
<name>A0AAD6RIA5_9ROSI</name>
<dbReference type="AlphaFoldDB" id="A0AAD6RIA5"/>
<dbReference type="EMBL" id="JAQIZT010000002">
    <property type="protein sequence ID" value="KAJ7008950.1"/>
    <property type="molecule type" value="Genomic_DNA"/>
</dbReference>
<accession>A0AAD6RIA5</accession>
<proteinExistence type="predicted"/>
<keyword evidence="2" id="KW-1185">Reference proteome</keyword>
<evidence type="ECO:0000313" key="2">
    <source>
        <dbReference type="Proteomes" id="UP001164929"/>
    </source>
</evidence>
<dbReference type="Proteomes" id="UP001164929">
    <property type="component" value="Chromosome 2"/>
</dbReference>
<comment type="caution">
    <text evidence="1">The sequence shown here is derived from an EMBL/GenBank/DDBJ whole genome shotgun (WGS) entry which is preliminary data.</text>
</comment>
<evidence type="ECO:0000313" key="1">
    <source>
        <dbReference type="EMBL" id="KAJ7008950.1"/>
    </source>
</evidence>